<sequence>MLPVIAAAMVPMRTIRRARSARRPAIFRAVLEFFFTGFVYPEGADRNRMRDRSVREAVSTKVAVRADEHRFRGRTGDALARDTVLYPDTKLYLNSKEARWRSG</sequence>
<comment type="caution">
    <text evidence="1">The sequence shown here is derived from an EMBL/GenBank/DDBJ whole genome shotgun (WGS) entry which is preliminary data.</text>
</comment>
<proteinExistence type="predicted"/>
<keyword evidence="2" id="KW-1185">Reference proteome</keyword>
<gene>
    <name evidence="1" type="ORF">GALLR39Z86_31940</name>
</gene>
<accession>A0A9W6GAR3</accession>
<protein>
    <submittedName>
        <fullName evidence="1">Uncharacterized protein</fullName>
    </submittedName>
</protein>
<reference evidence="1" key="1">
    <citation type="submission" date="2022-12" db="EMBL/GenBank/DDBJ databases">
        <title>Reference genome sequencing for broad-spectrum identification of bacterial and archaeal isolates by mass spectrometry.</title>
        <authorList>
            <person name="Sekiguchi Y."/>
            <person name="Tourlousse D.M."/>
        </authorList>
    </citation>
    <scope>NUCLEOTIDE SEQUENCE</scope>
    <source>
        <strain evidence="1">LLR39Z86</strain>
    </source>
</reference>
<organism evidence="1 2">
    <name type="scientific">Glycomyces algeriensis</name>
    <dbReference type="NCBI Taxonomy" id="256037"/>
    <lineage>
        <taxon>Bacteria</taxon>
        <taxon>Bacillati</taxon>
        <taxon>Actinomycetota</taxon>
        <taxon>Actinomycetes</taxon>
        <taxon>Glycomycetales</taxon>
        <taxon>Glycomycetaceae</taxon>
        <taxon>Glycomyces</taxon>
    </lineage>
</organism>
<evidence type="ECO:0000313" key="1">
    <source>
        <dbReference type="EMBL" id="GLI43344.1"/>
    </source>
</evidence>
<name>A0A9W6GAR3_9ACTN</name>
<evidence type="ECO:0000313" key="2">
    <source>
        <dbReference type="Proteomes" id="UP001144313"/>
    </source>
</evidence>
<dbReference type="AlphaFoldDB" id="A0A9W6GAR3"/>
<dbReference type="Proteomes" id="UP001144313">
    <property type="component" value="Unassembled WGS sequence"/>
</dbReference>
<dbReference type="EMBL" id="BSDT01000001">
    <property type="protein sequence ID" value="GLI43344.1"/>
    <property type="molecule type" value="Genomic_DNA"/>
</dbReference>